<organism evidence="2 3">
    <name type="scientific">Methanobrevibacter millerae</name>
    <dbReference type="NCBI Taxonomy" id="230361"/>
    <lineage>
        <taxon>Archaea</taxon>
        <taxon>Methanobacteriati</taxon>
        <taxon>Methanobacteriota</taxon>
        <taxon>Methanomada group</taxon>
        <taxon>Methanobacteria</taxon>
        <taxon>Methanobacteriales</taxon>
        <taxon>Methanobacteriaceae</taxon>
        <taxon>Methanobrevibacter</taxon>
    </lineage>
</organism>
<protein>
    <recommendedName>
        <fullName evidence="1">RNA ligase domain-containing protein</fullName>
    </recommendedName>
</protein>
<evidence type="ECO:0000313" key="2">
    <source>
        <dbReference type="EMBL" id="SDA54065.1"/>
    </source>
</evidence>
<dbReference type="SUPFAM" id="SSF56091">
    <property type="entry name" value="DNA ligase/mRNA capping enzyme, catalytic domain"/>
    <property type="match status" value="1"/>
</dbReference>
<dbReference type="Pfam" id="PF21189">
    <property type="entry name" value="PHA02142"/>
    <property type="match status" value="1"/>
</dbReference>
<dbReference type="OrthoDB" id="374348at2157"/>
<proteinExistence type="predicted"/>
<name>A0A1G5WA10_9EURY</name>
<dbReference type="Proteomes" id="UP000323439">
    <property type="component" value="Unassembled WGS sequence"/>
</dbReference>
<dbReference type="EMBL" id="FMXB01000008">
    <property type="protein sequence ID" value="SDA54065.1"/>
    <property type="molecule type" value="Genomic_DNA"/>
</dbReference>
<dbReference type="AlphaFoldDB" id="A0A1G5WA10"/>
<evidence type="ECO:0000259" key="1">
    <source>
        <dbReference type="Pfam" id="PF09414"/>
    </source>
</evidence>
<reference evidence="2 3" key="1">
    <citation type="submission" date="2016-10" db="EMBL/GenBank/DDBJ databases">
        <authorList>
            <person name="Varghese N."/>
            <person name="Submissions S."/>
        </authorList>
    </citation>
    <scope>NUCLEOTIDE SEQUENCE [LARGE SCALE GENOMIC DNA]</scope>
    <source>
        <strain evidence="2 3">DSM 16643</strain>
    </source>
</reference>
<dbReference type="RefSeq" id="WP_188118094.1">
    <property type="nucleotide sequence ID" value="NZ_FMXB01000008.1"/>
</dbReference>
<dbReference type="Pfam" id="PF09414">
    <property type="entry name" value="RNA_ligase"/>
    <property type="match status" value="1"/>
</dbReference>
<dbReference type="InterPro" id="IPR021122">
    <property type="entry name" value="RNA_ligase_dom_REL/Rnl2"/>
</dbReference>
<accession>A0A1G5WA10</accession>
<gene>
    <name evidence="2" type="ORF">SAMN02910315_01207</name>
</gene>
<feature type="domain" description="RNA ligase" evidence="1">
    <location>
        <begin position="204"/>
        <end position="388"/>
    </location>
</feature>
<sequence length="400" mass="47146">MIIDGKRSLAHVEKISWVKEIEGADNIELIGVLGWNCISKIGEFEKGDFCVYIEIDSKVPEKEWSEFLRRKHFKIKTMRLSRFNVISQGIALPLDIFDVEIPKKEGTDVTELLEIKYSNPKDAKRKGEGLNKYEAMALRNKELFEKSWVKWLMNRDWGKKLLFFLLGDDRKDKSKRFPNKFDHISKTDQERCENMPDVLQDKTPFVRTQKCDGSSATYILEVTNTHPLKKDYEFYVCSRNLRVFREDDPLVDNDNPYWELADKLDIERKLRDYLEKHKGCKYVCWQGEICGPKIQGNPHKLTQNHLFCFHMIDSNGMFDIREAKKIWDEYGIESVPIDDEEYVLPDDFEEFKLSADGYYDSDVCEGHEKCAMEGWVYYKTTDPKFSFKNISCKYLIKRGE</sequence>
<evidence type="ECO:0000313" key="3">
    <source>
        <dbReference type="Proteomes" id="UP000323439"/>
    </source>
</evidence>
<keyword evidence="3" id="KW-1185">Reference proteome</keyword>